<dbReference type="PROSITE" id="PS51996">
    <property type="entry name" value="TR_MART"/>
    <property type="match status" value="1"/>
</dbReference>
<evidence type="ECO:0000256" key="1">
    <source>
        <dbReference type="SAM" id="MobiDB-lite"/>
    </source>
</evidence>
<dbReference type="SUPFAM" id="SSF56399">
    <property type="entry name" value="ADP-ribosylation"/>
    <property type="match status" value="1"/>
</dbReference>
<evidence type="ECO:0000313" key="3">
    <source>
        <dbReference type="EMBL" id="CAF1398585.1"/>
    </source>
</evidence>
<sequence length="448" mass="52435">MSENLESFSLLWLDRSVNASQENIAAQSKLRAIINHLKTFEKAEECEKYIRKCPETDRIVLIVSGGLGQQIVPQIDQLPQLSSIYVYCMDEKKNREWSKNHPKVKHVLASLPKLIHQIESDQIRKDNTEESSPISVSETNKPTDRSSIGLTSRYVYSRLLIEELIRMKPKSEDKEKFISLCEKQYQGNETQLKYLKEFQDKYTPDNAIRWYTKKSFVYRILNKALRVQNVQLLYLFRFFIRDISHQLEKYQCSTPVTVYRVQSISHDELQGLKRSIGKLIAMTSFVSTSLDQDRALKFRDNNSDLPQVCFEIYADPKVEGIKPFANITSLSKYKKEQEILFMLGSIFQLLDVREEKFQDQKPIWIVRMTLCSDNNHSVKTSFQEMKDEIFGDNHEPNKFSFGILLEKMHKLEDAEMYYLSLLDELDPNHSDILQCYFILGSLAWKRGD</sequence>
<evidence type="ECO:0000313" key="4">
    <source>
        <dbReference type="EMBL" id="CAF4015551.1"/>
    </source>
</evidence>
<organism evidence="3 5">
    <name type="scientific">Rotaria sordida</name>
    <dbReference type="NCBI Taxonomy" id="392033"/>
    <lineage>
        <taxon>Eukaryota</taxon>
        <taxon>Metazoa</taxon>
        <taxon>Spiralia</taxon>
        <taxon>Gnathifera</taxon>
        <taxon>Rotifera</taxon>
        <taxon>Eurotatoria</taxon>
        <taxon>Bdelloidea</taxon>
        <taxon>Philodinida</taxon>
        <taxon>Philodinidae</taxon>
        <taxon>Rotaria</taxon>
    </lineage>
</organism>
<feature type="compositionally biased region" description="Polar residues" evidence="1">
    <location>
        <begin position="130"/>
        <end position="145"/>
    </location>
</feature>
<gene>
    <name evidence="4" type="ORF">JBS370_LOCUS27095</name>
    <name evidence="3" type="ORF">ZHD862_LOCUS33007</name>
</gene>
<protein>
    <recommendedName>
        <fullName evidence="2">ADP ribosyltransferase domain-containing protein</fullName>
    </recommendedName>
</protein>
<dbReference type="Proteomes" id="UP000663864">
    <property type="component" value="Unassembled WGS sequence"/>
</dbReference>
<dbReference type="Proteomes" id="UP000663836">
    <property type="component" value="Unassembled WGS sequence"/>
</dbReference>
<dbReference type="GO" id="GO:0005576">
    <property type="term" value="C:extracellular region"/>
    <property type="evidence" value="ECO:0007669"/>
    <property type="project" value="InterPro"/>
</dbReference>
<feature type="region of interest" description="Disordered" evidence="1">
    <location>
        <begin position="122"/>
        <end position="145"/>
    </location>
</feature>
<accession>A0A815L260</accession>
<feature type="non-terminal residue" evidence="3">
    <location>
        <position position="1"/>
    </location>
</feature>
<name>A0A815L260_9BILA</name>
<proteinExistence type="predicted"/>
<dbReference type="EMBL" id="CAJOBD010004982">
    <property type="protein sequence ID" value="CAF4015551.1"/>
    <property type="molecule type" value="Genomic_DNA"/>
</dbReference>
<evidence type="ECO:0000313" key="5">
    <source>
        <dbReference type="Proteomes" id="UP000663864"/>
    </source>
</evidence>
<evidence type="ECO:0000259" key="2">
    <source>
        <dbReference type="Pfam" id="PF03496"/>
    </source>
</evidence>
<feature type="domain" description="ADP ribosyltransferase" evidence="2">
    <location>
        <begin position="205"/>
        <end position="362"/>
    </location>
</feature>
<dbReference type="Gene3D" id="3.90.176.10">
    <property type="entry name" value="Toxin ADP-ribosyltransferase, Chain A, domain 1"/>
    <property type="match status" value="1"/>
</dbReference>
<dbReference type="Pfam" id="PF03496">
    <property type="entry name" value="ADPrib_exo_Tox"/>
    <property type="match status" value="1"/>
</dbReference>
<dbReference type="InterPro" id="IPR003540">
    <property type="entry name" value="ADP-ribosyltransferase"/>
</dbReference>
<reference evidence="3" key="1">
    <citation type="submission" date="2021-02" db="EMBL/GenBank/DDBJ databases">
        <authorList>
            <person name="Nowell W R."/>
        </authorList>
    </citation>
    <scope>NUCLEOTIDE SEQUENCE</scope>
</reference>
<dbReference type="AlphaFoldDB" id="A0A815L260"/>
<dbReference type="EMBL" id="CAJNOT010003752">
    <property type="protein sequence ID" value="CAF1398585.1"/>
    <property type="molecule type" value="Genomic_DNA"/>
</dbReference>
<comment type="caution">
    <text evidence="3">The sequence shown here is derived from an EMBL/GenBank/DDBJ whole genome shotgun (WGS) entry which is preliminary data.</text>
</comment>